<dbReference type="RefSeq" id="WP_379191606.1">
    <property type="nucleotide sequence ID" value="NZ_JBHSOW010000108.1"/>
</dbReference>
<keyword evidence="6 9" id="KW-0472">Membrane</keyword>
<dbReference type="PANTHER" id="PTHR37461:SF1">
    <property type="entry name" value="ANTI-SIGMA-K FACTOR RSKA"/>
    <property type="match status" value="1"/>
</dbReference>
<comment type="caution">
    <text evidence="11">The sequence shown here is derived from an EMBL/GenBank/DDBJ whole genome shotgun (WGS) entry which is preliminary data.</text>
</comment>
<feature type="transmembrane region" description="Helical" evidence="9">
    <location>
        <begin position="112"/>
        <end position="131"/>
    </location>
</feature>
<feature type="domain" description="Anti-sigma K factor RskA C-terminal" evidence="10">
    <location>
        <begin position="115"/>
        <end position="257"/>
    </location>
</feature>
<evidence type="ECO:0000256" key="9">
    <source>
        <dbReference type="SAM" id="Phobius"/>
    </source>
</evidence>
<evidence type="ECO:0000256" key="3">
    <source>
        <dbReference type="ARBA" id="ARBA00022475"/>
    </source>
</evidence>
<keyword evidence="12" id="KW-1185">Reference proteome</keyword>
<evidence type="ECO:0000256" key="7">
    <source>
        <dbReference type="ARBA" id="ARBA00029829"/>
    </source>
</evidence>
<evidence type="ECO:0000259" key="10">
    <source>
        <dbReference type="Pfam" id="PF10099"/>
    </source>
</evidence>
<evidence type="ECO:0000313" key="12">
    <source>
        <dbReference type="Proteomes" id="UP001596047"/>
    </source>
</evidence>
<keyword evidence="4 9" id="KW-0812">Transmembrane</keyword>
<protein>
    <recommendedName>
        <fullName evidence="8">Regulator of SigK</fullName>
    </recommendedName>
    <alternativeName>
        <fullName evidence="7">Sigma-K anti-sigma factor RskA</fullName>
    </alternativeName>
</protein>
<evidence type="ECO:0000256" key="1">
    <source>
        <dbReference type="ARBA" id="ARBA00004167"/>
    </source>
</evidence>
<dbReference type="InterPro" id="IPR018764">
    <property type="entry name" value="RskA_C"/>
</dbReference>
<sequence>MTASAKHFCDEAAMYVLGGMNNHERELFEVHLEHCHPCQEYLAELKDIVDAIPLAVEDTAPPVGMKSRILKHVLQSEDPHLSSNQLTGVAASNQETRQHEDIFKPVKRNKSAFALGAASVIFLVMTGMLALKNNGLNMEKNSLLTEVTKLQHDLAVKGNPVTALRINNVVQLSPKAKDIVAQGLATIVIDDKGMHLIVQTEKLPALKKEEAFQVWLLKSGKPVNAGTFISQDGSGALYYTFTPGDYDSIAITQEPDAYGQEPRGSVVLAADFVSSTASDGSSNPGT</sequence>
<gene>
    <name evidence="11" type="ORF">ACFPYJ_28325</name>
</gene>
<organism evidence="11 12">
    <name type="scientific">Paenibacillus solisilvae</name>
    <dbReference type="NCBI Taxonomy" id="2486751"/>
    <lineage>
        <taxon>Bacteria</taxon>
        <taxon>Bacillati</taxon>
        <taxon>Bacillota</taxon>
        <taxon>Bacilli</taxon>
        <taxon>Bacillales</taxon>
        <taxon>Paenibacillaceae</taxon>
        <taxon>Paenibacillus</taxon>
    </lineage>
</organism>
<evidence type="ECO:0000256" key="8">
    <source>
        <dbReference type="ARBA" id="ARBA00030803"/>
    </source>
</evidence>
<dbReference type="Pfam" id="PF10099">
    <property type="entry name" value="RskA_C"/>
    <property type="match status" value="1"/>
</dbReference>
<dbReference type="Proteomes" id="UP001596047">
    <property type="component" value="Unassembled WGS sequence"/>
</dbReference>
<keyword evidence="5 9" id="KW-1133">Transmembrane helix</keyword>
<keyword evidence="3" id="KW-1003">Cell membrane</keyword>
<dbReference type="Gene3D" id="1.10.10.1320">
    <property type="entry name" value="Anti-sigma factor, zinc-finger domain"/>
    <property type="match status" value="1"/>
</dbReference>
<dbReference type="EMBL" id="JBHSOW010000108">
    <property type="protein sequence ID" value="MFC5652944.1"/>
    <property type="molecule type" value="Genomic_DNA"/>
</dbReference>
<evidence type="ECO:0000313" key="11">
    <source>
        <dbReference type="EMBL" id="MFC5652944.1"/>
    </source>
</evidence>
<dbReference type="InterPro" id="IPR051474">
    <property type="entry name" value="Anti-sigma-K/W_factor"/>
</dbReference>
<reference evidence="12" key="1">
    <citation type="journal article" date="2019" name="Int. J. Syst. Evol. Microbiol.">
        <title>The Global Catalogue of Microorganisms (GCM) 10K type strain sequencing project: providing services to taxonomists for standard genome sequencing and annotation.</title>
        <authorList>
            <consortium name="The Broad Institute Genomics Platform"/>
            <consortium name="The Broad Institute Genome Sequencing Center for Infectious Disease"/>
            <person name="Wu L."/>
            <person name="Ma J."/>
        </authorList>
    </citation>
    <scope>NUCLEOTIDE SEQUENCE [LARGE SCALE GENOMIC DNA]</scope>
    <source>
        <strain evidence="12">CGMCC 1.3240</strain>
    </source>
</reference>
<dbReference type="PANTHER" id="PTHR37461">
    <property type="entry name" value="ANTI-SIGMA-K FACTOR RSKA"/>
    <property type="match status" value="1"/>
</dbReference>
<evidence type="ECO:0000256" key="6">
    <source>
        <dbReference type="ARBA" id="ARBA00023136"/>
    </source>
</evidence>
<name>A0ABW0W787_9BACL</name>
<accession>A0ABW0W787</accession>
<evidence type="ECO:0000256" key="2">
    <source>
        <dbReference type="ARBA" id="ARBA00004236"/>
    </source>
</evidence>
<dbReference type="InterPro" id="IPR041916">
    <property type="entry name" value="Anti_sigma_zinc_sf"/>
</dbReference>
<evidence type="ECO:0000256" key="5">
    <source>
        <dbReference type="ARBA" id="ARBA00022989"/>
    </source>
</evidence>
<proteinExistence type="predicted"/>
<evidence type="ECO:0000256" key="4">
    <source>
        <dbReference type="ARBA" id="ARBA00022692"/>
    </source>
</evidence>
<comment type="subcellular location">
    <subcellularLocation>
        <location evidence="2">Cell membrane</location>
    </subcellularLocation>
    <subcellularLocation>
        <location evidence="1">Membrane</location>
        <topology evidence="1">Single-pass membrane protein</topology>
    </subcellularLocation>
</comment>